<dbReference type="Proteomes" id="UP000664288">
    <property type="component" value="Unassembled WGS sequence"/>
</dbReference>
<organism evidence="11 12">
    <name type="scientific">Jiella sonneratiae</name>
    <dbReference type="NCBI Taxonomy" id="2816856"/>
    <lineage>
        <taxon>Bacteria</taxon>
        <taxon>Pseudomonadati</taxon>
        <taxon>Pseudomonadota</taxon>
        <taxon>Alphaproteobacteria</taxon>
        <taxon>Hyphomicrobiales</taxon>
        <taxon>Aurantimonadaceae</taxon>
        <taxon>Jiella</taxon>
    </lineage>
</organism>
<dbReference type="InterPro" id="IPR011009">
    <property type="entry name" value="Kinase-like_dom_sf"/>
</dbReference>
<evidence type="ECO:0000313" key="12">
    <source>
        <dbReference type="Proteomes" id="UP000664288"/>
    </source>
</evidence>
<comment type="function">
    <text evidence="6">Catalyzes the GTP-dependent phosphorylation of 5-hydroxy-L-lysine.</text>
</comment>
<evidence type="ECO:0000256" key="9">
    <source>
        <dbReference type="SAM" id="MobiDB-lite"/>
    </source>
</evidence>
<dbReference type="PANTHER" id="PTHR21064">
    <property type="entry name" value="AMINOGLYCOSIDE PHOSPHOTRANSFERASE DOMAIN-CONTAINING PROTEIN-RELATED"/>
    <property type="match status" value="1"/>
</dbReference>
<keyword evidence="12" id="KW-1185">Reference proteome</keyword>
<evidence type="ECO:0000256" key="2">
    <source>
        <dbReference type="ARBA" id="ARBA00022490"/>
    </source>
</evidence>
<keyword evidence="3" id="KW-0808">Transferase</keyword>
<evidence type="ECO:0000256" key="5">
    <source>
        <dbReference type="ARBA" id="ARBA00036820"/>
    </source>
</evidence>
<dbReference type="EMBL" id="JAFMPY010000005">
    <property type="protein sequence ID" value="MBO0903361.1"/>
    <property type="molecule type" value="Genomic_DNA"/>
</dbReference>
<dbReference type="RefSeq" id="WP_207349998.1">
    <property type="nucleotide sequence ID" value="NZ_JAFMPY010000005.1"/>
</dbReference>
<evidence type="ECO:0000313" key="11">
    <source>
        <dbReference type="EMBL" id="MBO0903361.1"/>
    </source>
</evidence>
<evidence type="ECO:0000259" key="10">
    <source>
        <dbReference type="Pfam" id="PF01636"/>
    </source>
</evidence>
<dbReference type="EC" id="2.7.1.81" evidence="7"/>
<dbReference type="Pfam" id="PF01636">
    <property type="entry name" value="APH"/>
    <property type="match status" value="1"/>
</dbReference>
<dbReference type="PANTHER" id="PTHR21064:SF1">
    <property type="entry name" value="HYDROXYLYSINE KINASE"/>
    <property type="match status" value="1"/>
</dbReference>
<comment type="subcellular location">
    <subcellularLocation>
        <location evidence="1">Cytoplasm</location>
    </subcellularLocation>
</comment>
<gene>
    <name evidence="11" type="ORF">J1C47_06870</name>
</gene>
<protein>
    <recommendedName>
        <fullName evidence="8">Hydroxylysine kinase</fullName>
        <ecNumber evidence="7">2.7.1.81</ecNumber>
    </recommendedName>
</protein>
<evidence type="ECO:0000256" key="7">
    <source>
        <dbReference type="ARBA" id="ARBA00038873"/>
    </source>
</evidence>
<proteinExistence type="predicted"/>
<keyword evidence="4" id="KW-0418">Kinase</keyword>
<evidence type="ECO:0000256" key="4">
    <source>
        <dbReference type="ARBA" id="ARBA00022777"/>
    </source>
</evidence>
<comment type="caution">
    <text evidence="11">The sequence shown here is derived from an EMBL/GenBank/DDBJ whole genome shotgun (WGS) entry which is preliminary data.</text>
</comment>
<evidence type="ECO:0000256" key="8">
    <source>
        <dbReference type="ARBA" id="ARBA00040505"/>
    </source>
</evidence>
<dbReference type="InterPro" id="IPR050249">
    <property type="entry name" value="Pseudomonas-type_ThrB"/>
</dbReference>
<accession>A0ABS3J114</accession>
<sequence length="369" mass="38725">MTAFEGNGMSAASGPRPSAGEGAPAAFSTAAPRLDEAEIAALLSTRYGIEGAASAMASERDLTLSIRATDGERYVLKVANAAENVAAIRFQNAALVHLATAAPDLPVSRLVPTRSGEADFFFEAGGGRHLVRLLTFLPGRPLAEARRTAAQAGAIGALLGELARTLRDFGHAAPAGDNLWDMQGAARLLDLTPAIDDAGLRRAVEAILVRFRDEVAPASLRIHRQIVHNDFNPSNLLVAAEDPERLSGILDFGDMVEAPRIFDLAVAAAYHVPADGPPFDPIARLVAAYHAAFPLDAAEIALIPDLVATRHAMTVAISAWRAKRHPENAAYVLRNRAVAVRGITRLVGEPRAAFVAALSAACAGEPAPG</sequence>
<dbReference type="InterPro" id="IPR002575">
    <property type="entry name" value="Aminoglycoside_PTrfase"/>
</dbReference>
<reference evidence="11 12" key="1">
    <citation type="submission" date="2021-03" db="EMBL/GenBank/DDBJ databases">
        <title>Whole genome sequence of Jiella sp. MQZ13P-4.</title>
        <authorList>
            <person name="Tuo L."/>
        </authorList>
    </citation>
    <scope>NUCLEOTIDE SEQUENCE [LARGE SCALE GENOMIC DNA]</scope>
    <source>
        <strain evidence="11 12">MQZ13P-4</strain>
    </source>
</reference>
<feature type="domain" description="Aminoglycoside phosphotransferase" evidence="10">
    <location>
        <begin position="68"/>
        <end position="290"/>
    </location>
</feature>
<dbReference type="SUPFAM" id="SSF56112">
    <property type="entry name" value="Protein kinase-like (PK-like)"/>
    <property type="match status" value="1"/>
</dbReference>
<comment type="catalytic activity">
    <reaction evidence="5">
        <text>(5R)-5-hydroxy-L-lysine + GTP = (5R)-5-phosphooxy-L-lysine + GDP + H(+)</text>
        <dbReference type="Rhea" id="RHEA:19049"/>
        <dbReference type="ChEBI" id="CHEBI:15378"/>
        <dbReference type="ChEBI" id="CHEBI:37565"/>
        <dbReference type="ChEBI" id="CHEBI:57882"/>
        <dbReference type="ChEBI" id="CHEBI:58189"/>
        <dbReference type="ChEBI" id="CHEBI:58357"/>
        <dbReference type="EC" id="2.7.1.81"/>
    </reaction>
</comment>
<keyword evidence="2" id="KW-0963">Cytoplasm</keyword>
<evidence type="ECO:0000256" key="3">
    <source>
        <dbReference type="ARBA" id="ARBA00022679"/>
    </source>
</evidence>
<name>A0ABS3J114_9HYPH</name>
<evidence type="ECO:0000256" key="1">
    <source>
        <dbReference type="ARBA" id="ARBA00004496"/>
    </source>
</evidence>
<dbReference type="Gene3D" id="3.90.1200.10">
    <property type="match status" value="1"/>
</dbReference>
<feature type="region of interest" description="Disordered" evidence="9">
    <location>
        <begin position="1"/>
        <end position="26"/>
    </location>
</feature>
<evidence type="ECO:0000256" key="6">
    <source>
        <dbReference type="ARBA" id="ARBA00037368"/>
    </source>
</evidence>